<accession>B9TMT1</accession>
<sequence>MPASSAMRCPAFTSLKCCATTKRPSTSLSTTSRGASGSASIRTISAIASPRATASPGCFRYTTMPVDGALTCETPSRG</sequence>
<dbReference type="Proteomes" id="UP000008311">
    <property type="component" value="Unassembled WGS sequence"/>
</dbReference>
<name>B9TMT1_RICCO</name>
<evidence type="ECO:0000313" key="2">
    <source>
        <dbReference type="Proteomes" id="UP000008311"/>
    </source>
</evidence>
<evidence type="ECO:0000313" key="1">
    <source>
        <dbReference type="EMBL" id="EEF22834.1"/>
    </source>
</evidence>
<proteinExistence type="predicted"/>
<protein>
    <submittedName>
        <fullName evidence="1">Uncharacterized protein</fullName>
    </submittedName>
</protein>
<dbReference type="EMBL" id="EQ990091">
    <property type="protein sequence ID" value="EEF22834.1"/>
    <property type="molecule type" value="Genomic_DNA"/>
</dbReference>
<organism evidence="1 2">
    <name type="scientific">Ricinus communis</name>
    <name type="common">Castor bean</name>
    <dbReference type="NCBI Taxonomy" id="3988"/>
    <lineage>
        <taxon>Eukaryota</taxon>
        <taxon>Viridiplantae</taxon>
        <taxon>Streptophyta</taxon>
        <taxon>Embryophyta</taxon>
        <taxon>Tracheophyta</taxon>
        <taxon>Spermatophyta</taxon>
        <taxon>Magnoliopsida</taxon>
        <taxon>eudicotyledons</taxon>
        <taxon>Gunneridae</taxon>
        <taxon>Pentapetalae</taxon>
        <taxon>rosids</taxon>
        <taxon>fabids</taxon>
        <taxon>Malpighiales</taxon>
        <taxon>Euphorbiaceae</taxon>
        <taxon>Acalyphoideae</taxon>
        <taxon>Acalypheae</taxon>
        <taxon>Ricinus</taxon>
    </lineage>
</organism>
<dbReference type="InParanoid" id="B9TMT1"/>
<reference evidence="2" key="1">
    <citation type="journal article" date="2010" name="Nat. Biotechnol.">
        <title>Draft genome sequence of the oilseed species Ricinus communis.</title>
        <authorList>
            <person name="Chan A.P."/>
            <person name="Crabtree J."/>
            <person name="Zhao Q."/>
            <person name="Lorenzi H."/>
            <person name="Orvis J."/>
            <person name="Puiu D."/>
            <person name="Melake-Berhan A."/>
            <person name="Jones K.M."/>
            <person name="Redman J."/>
            <person name="Chen G."/>
            <person name="Cahoon E.B."/>
            <person name="Gedil M."/>
            <person name="Stanke M."/>
            <person name="Haas B.J."/>
            <person name="Wortman J.R."/>
            <person name="Fraser-Liggett C.M."/>
            <person name="Ravel J."/>
            <person name="Rabinowicz P.D."/>
        </authorList>
    </citation>
    <scope>NUCLEOTIDE SEQUENCE [LARGE SCALE GENOMIC DNA]</scope>
    <source>
        <strain evidence="2">cv. Hale</strain>
    </source>
</reference>
<gene>
    <name evidence="1" type="ORF">RCOM_2112570</name>
</gene>
<dbReference type="AlphaFoldDB" id="B9TMT1"/>
<keyword evidence="2" id="KW-1185">Reference proteome</keyword>